<dbReference type="OrthoDB" id="2995895at2759"/>
<dbReference type="SUPFAM" id="SSF52047">
    <property type="entry name" value="RNI-like"/>
    <property type="match status" value="1"/>
</dbReference>
<comment type="caution">
    <text evidence="1">The sequence shown here is derived from an EMBL/GenBank/DDBJ whole genome shotgun (WGS) entry which is preliminary data.</text>
</comment>
<dbReference type="InParanoid" id="A0A409WKP7"/>
<dbReference type="InterPro" id="IPR032675">
    <property type="entry name" value="LRR_dom_sf"/>
</dbReference>
<gene>
    <name evidence="1" type="ORF">CVT25_002350</name>
</gene>
<dbReference type="Gene3D" id="3.80.10.10">
    <property type="entry name" value="Ribonuclease Inhibitor"/>
    <property type="match status" value="1"/>
</dbReference>
<name>A0A409WKP7_PSICY</name>
<keyword evidence="2" id="KW-1185">Reference proteome</keyword>
<evidence type="ECO:0008006" key="3">
    <source>
        <dbReference type="Google" id="ProtNLM"/>
    </source>
</evidence>
<protein>
    <recommendedName>
        <fullName evidence="3">F-box domain-containing protein</fullName>
    </recommendedName>
</protein>
<reference evidence="1 2" key="1">
    <citation type="journal article" date="2018" name="Evol. Lett.">
        <title>Horizontal gene cluster transfer increased hallucinogenic mushroom diversity.</title>
        <authorList>
            <person name="Reynolds H.T."/>
            <person name="Vijayakumar V."/>
            <person name="Gluck-Thaler E."/>
            <person name="Korotkin H.B."/>
            <person name="Matheny P.B."/>
            <person name="Slot J.C."/>
        </authorList>
    </citation>
    <scope>NUCLEOTIDE SEQUENCE [LARGE SCALE GENOMIC DNA]</scope>
    <source>
        <strain evidence="1 2">2631</strain>
    </source>
</reference>
<dbReference type="EMBL" id="NHYD01003395">
    <property type="protein sequence ID" value="PPQ79041.1"/>
    <property type="molecule type" value="Genomic_DNA"/>
</dbReference>
<dbReference type="AlphaFoldDB" id="A0A409WKP7"/>
<organism evidence="1 2">
    <name type="scientific">Psilocybe cyanescens</name>
    <dbReference type="NCBI Taxonomy" id="93625"/>
    <lineage>
        <taxon>Eukaryota</taxon>
        <taxon>Fungi</taxon>
        <taxon>Dikarya</taxon>
        <taxon>Basidiomycota</taxon>
        <taxon>Agaricomycotina</taxon>
        <taxon>Agaricomycetes</taxon>
        <taxon>Agaricomycetidae</taxon>
        <taxon>Agaricales</taxon>
        <taxon>Agaricineae</taxon>
        <taxon>Strophariaceae</taxon>
        <taxon>Psilocybe</taxon>
    </lineage>
</organism>
<evidence type="ECO:0000313" key="2">
    <source>
        <dbReference type="Proteomes" id="UP000283269"/>
    </source>
</evidence>
<accession>A0A409WKP7</accession>
<proteinExistence type="predicted"/>
<evidence type="ECO:0000313" key="1">
    <source>
        <dbReference type="EMBL" id="PPQ79041.1"/>
    </source>
</evidence>
<dbReference type="Proteomes" id="UP000283269">
    <property type="component" value="Unassembled WGS sequence"/>
</dbReference>
<sequence>MAAKLSLEDLPTELFSDIATAFPLHAAPSALLSLTLVNHAFYEVFHPILYSHVILRNENDTQHTIVKILQKPELGQYIRGLHIMSDLSRKTRHGSGIDPLFFNAIKGLDKLVSNGLLPNLGALSLHLLMGWRSYQPKGYGILPAEFWSKLAKNCPRIKSVVLSGLEDISLSPWILQSGIYEFREFKHLENFGLSLFPSQSESEGLKIMSQNFCNLSSSLHTLSLNFMFSSSGPPAPAPLSSLHFPNLRSLTLSSFQLSDSSETMPFWGRHPKLERLNISSSTGSSSWFADTIPVGTLPALKYLEVSMICLYHHFLLESVYAVFQGQLQGRPEIGAYPAPATPPLYLEKLWHRCSSSVARGDTRWLAAPQEFRDTNATLAIRNF</sequence>